<dbReference type="RefSeq" id="WP_249478619.1">
    <property type="nucleotide sequence ID" value="NZ_CP097218.1"/>
</dbReference>
<organism evidence="1 2">
    <name type="scientific">Brachybacterium kimchii</name>
    <dbReference type="NCBI Taxonomy" id="2942909"/>
    <lineage>
        <taxon>Bacteria</taxon>
        <taxon>Bacillati</taxon>
        <taxon>Actinomycetota</taxon>
        <taxon>Actinomycetes</taxon>
        <taxon>Micrococcales</taxon>
        <taxon>Dermabacteraceae</taxon>
        <taxon>Brachybacterium</taxon>
    </lineage>
</organism>
<dbReference type="PANTHER" id="PTHR43224:SF1">
    <property type="entry name" value="AMIDINOTRANSFERASE"/>
    <property type="match status" value="1"/>
</dbReference>
<dbReference type="PANTHER" id="PTHR43224">
    <property type="entry name" value="AMIDINOTRANSFERASE"/>
    <property type="match status" value="1"/>
</dbReference>
<dbReference type="SUPFAM" id="SSF55909">
    <property type="entry name" value="Pentein"/>
    <property type="match status" value="1"/>
</dbReference>
<dbReference type="Pfam" id="PF19420">
    <property type="entry name" value="DDAH_eukar"/>
    <property type="match status" value="1"/>
</dbReference>
<name>A0ABY4N6K9_9MICO</name>
<protein>
    <submittedName>
        <fullName evidence="1">Arginine deiminase-related protein</fullName>
    </submittedName>
</protein>
<sequence>MSAPALAGARTSPSLPVQSPSRALLVRPHHFTANPETALDNAFQSLGAARAVDPVVLARRAYDEVGRLADALDAAGVAVTMFDDPGTATPDSVFPNNWLSTHADGTLALFPMYAPSRRAERRADIVAALRTRFHVRRVVDYSDGEADARYLEGTGAMVLDDVTRTAFACRSRRLDETLLAEVCADLGLEPLVFDAADAAGVPVYHTNVLMSVGAEVALLGASMIRDPARREAVRERLRAGGREVVELDEGQVRAFAGNCLEVAADAGPSAAGPAGGAAGGAASDAAGERSLMMSATAAAALTPDQVRRIERSCRVRAVEVPTIETAGGSVRCMIAGIHLAPRV</sequence>
<dbReference type="Proteomes" id="UP001055868">
    <property type="component" value="Chromosome"/>
</dbReference>
<reference evidence="1" key="1">
    <citation type="submission" date="2022-05" db="EMBL/GenBank/DDBJ databases">
        <title>Genomic analysis of Brachybacterium sp. CBA3104.</title>
        <authorList>
            <person name="Roh S.W."/>
            <person name="Kim Y.B."/>
            <person name="Kim Y."/>
        </authorList>
    </citation>
    <scope>NUCLEOTIDE SEQUENCE</scope>
    <source>
        <strain evidence="1">CBA3104</strain>
    </source>
</reference>
<proteinExistence type="predicted"/>
<evidence type="ECO:0000313" key="1">
    <source>
        <dbReference type="EMBL" id="UQN29422.1"/>
    </source>
</evidence>
<gene>
    <name evidence="1" type="ORF">M4486_17575</name>
</gene>
<dbReference type="InterPro" id="IPR014541">
    <property type="entry name" value="Amdntrnsf_FN0238"/>
</dbReference>
<dbReference type="Gene3D" id="3.75.10.10">
    <property type="entry name" value="L-arginine/glycine Amidinotransferase, Chain A"/>
    <property type="match status" value="1"/>
</dbReference>
<keyword evidence="2" id="KW-1185">Reference proteome</keyword>
<accession>A0ABY4N6K9</accession>
<dbReference type="EMBL" id="CP097218">
    <property type="protein sequence ID" value="UQN29422.1"/>
    <property type="molecule type" value="Genomic_DNA"/>
</dbReference>
<evidence type="ECO:0000313" key="2">
    <source>
        <dbReference type="Proteomes" id="UP001055868"/>
    </source>
</evidence>
<dbReference type="PIRSF" id="PIRSF028188">
    <property type="entry name" value="Amdntrnsf_FN0238"/>
    <property type="match status" value="1"/>
</dbReference>